<comment type="catalytic activity">
    <reaction evidence="11">
        <text>[ThiI sulfur-carrier protein]-S-sulfanyl-L-cysteine + a uridine in tRNA + 2 reduced [2Fe-2S]-[ferredoxin] + ATP + H(+) = [ThiI sulfur-carrier protein]-L-cysteine + a 4-thiouridine in tRNA + 2 oxidized [2Fe-2S]-[ferredoxin] + AMP + diphosphate</text>
        <dbReference type="Rhea" id="RHEA:24176"/>
        <dbReference type="Rhea" id="RHEA-COMP:10000"/>
        <dbReference type="Rhea" id="RHEA-COMP:10001"/>
        <dbReference type="Rhea" id="RHEA-COMP:13337"/>
        <dbReference type="Rhea" id="RHEA-COMP:13338"/>
        <dbReference type="Rhea" id="RHEA-COMP:13339"/>
        <dbReference type="Rhea" id="RHEA-COMP:13340"/>
        <dbReference type="ChEBI" id="CHEBI:15378"/>
        <dbReference type="ChEBI" id="CHEBI:29950"/>
        <dbReference type="ChEBI" id="CHEBI:30616"/>
        <dbReference type="ChEBI" id="CHEBI:33019"/>
        <dbReference type="ChEBI" id="CHEBI:33737"/>
        <dbReference type="ChEBI" id="CHEBI:33738"/>
        <dbReference type="ChEBI" id="CHEBI:61963"/>
        <dbReference type="ChEBI" id="CHEBI:65315"/>
        <dbReference type="ChEBI" id="CHEBI:136798"/>
        <dbReference type="ChEBI" id="CHEBI:456215"/>
        <dbReference type="EC" id="2.8.1.4"/>
    </reaction>
</comment>
<feature type="binding site" evidence="11">
    <location>
        <begin position="185"/>
        <end position="186"/>
    </location>
    <ligand>
        <name>ATP</name>
        <dbReference type="ChEBI" id="CHEBI:30616"/>
    </ligand>
</feature>
<dbReference type="GO" id="GO:0000049">
    <property type="term" value="F:tRNA binding"/>
    <property type="evidence" value="ECO:0007669"/>
    <property type="project" value="UniProtKB-UniRule"/>
</dbReference>
<evidence type="ECO:0000256" key="3">
    <source>
        <dbReference type="ARBA" id="ARBA00022555"/>
    </source>
</evidence>
<dbReference type="EMBL" id="QWEZ01000002">
    <property type="protein sequence ID" value="RRJ83128.1"/>
    <property type="molecule type" value="Genomic_DNA"/>
</dbReference>
<dbReference type="InterPro" id="IPR003720">
    <property type="entry name" value="tRNA_STrfase"/>
</dbReference>
<feature type="binding site" evidence="11">
    <location>
        <position position="267"/>
    </location>
    <ligand>
        <name>ATP</name>
        <dbReference type="ChEBI" id="CHEBI:30616"/>
    </ligand>
</feature>
<dbReference type="SUPFAM" id="SSF52402">
    <property type="entry name" value="Adenine nucleotide alpha hydrolases-like"/>
    <property type="match status" value="1"/>
</dbReference>
<evidence type="ECO:0000256" key="10">
    <source>
        <dbReference type="ARBA" id="ARBA00023284"/>
    </source>
</evidence>
<reference evidence="14 15" key="2">
    <citation type="submission" date="2018-12" db="EMBL/GenBank/DDBJ databases">
        <title>Simiduia agarivorans gen. nov., sp. nov., a marine, agarolytic bacterium isolated from shallow coastal water from Keelung, Taiwan.</title>
        <authorList>
            <person name="Shieh W.Y."/>
        </authorList>
    </citation>
    <scope>NUCLEOTIDE SEQUENCE [LARGE SCALE GENOMIC DNA]</scope>
    <source>
        <strain evidence="14 15">GTF-13</strain>
    </source>
</reference>
<dbReference type="EC" id="2.8.1.4" evidence="11"/>
<dbReference type="InterPro" id="IPR020536">
    <property type="entry name" value="ThiI_AANH"/>
</dbReference>
<dbReference type="InterPro" id="IPR001763">
    <property type="entry name" value="Rhodanese-like_dom"/>
</dbReference>
<evidence type="ECO:0000256" key="2">
    <source>
        <dbReference type="ARBA" id="ARBA00022490"/>
    </source>
</evidence>
<organism evidence="14 15">
    <name type="scientific">Aestuariirhabdus litorea</name>
    <dbReference type="NCBI Taxonomy" id="2528527"/>
    <lineage>
        <taxon>Bacteria</taxon>
        <taxon>Pseudomonadati</taxon>
        <taxon>Pseudomonadota</taxon>
        <taxon>Gammaproteobacteria</taxon>
        <taxon>Oceanospirillales</taxon>
        <taxon>Aestuariirhabdaceae</taxon>
        <taxon>Aestuariirhabdus</taxon>
    </lineage>
</organism>
<dbReference type="Gene3D" id="3.30.2130.30">
    <property type="match status" value="1"/>
</dbReference>
<dbReference type="SMART" id="SM00981">
    <property type="entry name" value="THUMP"/>
    <property type="match status" value="1"/>
</dbReference>
<keyword evidence="15" id="KW-1185">Reference proteome</keyword>
<evidence type="ECO:0000256" key="11">
    <source>
        <dbReference type="HAMAP-Rule" id="MF_00021"/>
    </source>
</evidence>
<dbReference type="Proteomes" id="UP000280792">
    <property type="component" value="Unassembled WGS sequence"/>
</dbReference>
<dbReference type="NCBIfam" id="TIGR04271">
    <property type="entry name" value="ThiI_C_thiazole"/>
    <property type="match status" value="1"/>
</dbReference>
<keyword evidence="10" id="KW-0676">Redox-active center</keyword>
<dbReference type="InterPro" id="IPR050102">
    <property type="entry name" value="tRNA_sulfurtransferase_ThiI"/>
</dbReference>
<keyword evidence="6 11" id="KW-0067">ATP-binding</keyword>
<comment type="subcellular location">
    <subcellularLocation>
        <location evidence="1 11">Cytoplasm</location>
    </subcellularLocation>
</comment>
<dbReference type="Gene3D" id="3.40.250.10">
    <property type="entry name" value="Rhodanese-like domain"/>
    <property type="match status" value="1"/>
</dbReference>
<evidence type="ECO:0000256" key="9">
    <source>
        <dbReference type="ARBA" id="ARBA00023157"/>
    </source>
</evidence>
<dbReference type="SUPFAM" id="SSF143437">
    <property type="entry name" value="THUMP domain-like"/>
    <property type="match status" value="1"/>
</dbReference>
<dbReference type="Pfam" id="PF02568">
    <property type="entry name" value="ThiI"/>
    <property type="match status" value="1"/>
</dbReference>
<dbReference type="Pfam" id="PF22025">
    <property type="entry name" value="ThiI_fer"/>
    <property type="match status" value="1"/>
</dbReference>
<gene>
    <name evidence="11 14" type="primary">thiI</name>
    <name evidence="14" type="ORF">D0544_14925</name>
</gene>
<accession>A0A3P3VML4</accession>
<dbReference type="Gene3D" id="3.40.50.620">
    <property type="entry name" value="HUPs"/>
    <property type="match status" value="1"/>
</dbReference>
<dbReference type="GO" id="GO:0140741">
    <property type="term" value="F:tRNA-uracil-4 sulfurtransferase activity"/>
    <property type="evidence" value="ECO:0007669"/>
    <property type="project" value="UniProtKB-EC"/>
</dbReference>
<keyword evidence="7 11" id="KW-0694">RNA-binding</keyword>
<dbReference type="GO" id="GO:0002937">
    <property type="term" value="P:tRNA 4-thiouridine biosynthesis"/>
    <property type="evidence" value="ECO:0007669"/>
    <property type="project" value="TreeGrafter"/>
</dbReference>
<reference evidence="14 15" key="1">
    <citation type="submission" date="2018-08" db="EMBL/GenBank/DDBJ databases">
        <authorList>
            <person name="Khan S.A."/>
        </authorList>
    </citation>
    <scope>NUCLEOTIDE SEQUENCE [LARGE SCALE GENOMIC DNA]</scope>
    <source>
        <strain evidence="14 15">GTF-13</strain>
    </source>
</reference>
<dbReference type="CDD" id="cd01712">
    <property type="entry name" value="PPase_ThiI"/>
    <property type="match status" value="1"/>
</dbReference>
<dbReference type="AlphaFoldDB" id="A0A3P3VML4"/>
<keyword evidence="5 11" id="KW-0547">Nucleotide-binding</keyword>
<feature type="domain" description="THUMP" evidence="13">
    <location>
        <begin position="63"/>
        <end position="167"/>
    </location>
</feature>
<comment type="similarity">
    <text evidence="11">Belongs to the ThiI family.</text>
</comment>
<dbReference type="InterPro" id="IPR049962">
    <property type="entry name" value="THUMP_ThiI"/>
</dbReference>
<dbReference type="InterPro" id="IPR049961">
    <property type="entry name" value="ThiI_N"/>
</dbReference>
<comment type="catalytic activity">
    <reaction evidence="11">
        <text>[ThiS sulfur-carrier protein]-C-terminal Gly-Gly-AMP + S-sulfanyl-L-cysteinyl-[cysteine desulfurase] + AH2 = [ThiS sulfur-carrier protein]-C-terminal-Gly-aminoethanethioate + L-cysteinyl-[cysteine desulfurase] + A + AMP + 2 H(+)</text>
        <dbReference type="Rhea" id="RHEA:43340"/>
        <dbReference type="Rhea" id="RHEA-COMP:12157"/>
        <dbReference type="Rhea" id="RHEA-COMP:12158"/>
        <dbReference type="Rhea" id="RHEA-COMP:12910"/>
        <dbReference type="Rhea" id="RHEA-COMP:19908"/>
        <dbReference type="ChEBI" id="CHEBI:13193"/>
        <dbReference type="ChEBI" id="CHEBI:15378"/>
        <dbReference type="ChEBI" id="CHEBI:17499"/>
        <dbReference type="ChEBI" id="CHEBI:29950"/>
        <dbReference type="ChEBI" id="CHEBI:61963"/>
        <dbReference type="ChEBI" id="CHEBI:90618"/>
        <dbReference type="ChEBI" id="CHEBI:232372"/>
        <dbReference type="ChEBI" id="CHEBI:456215"/>
    </reaction>
</comment>
<dbReference type="UniPathway" id="UPA00060"/>
<evidence type="ECO:0000256" key="4">
    <source>
        <dbReference type="ARBA" id="ARBA00022679"/>
    </source>
</evidence>
<dbReference type="RefSeq" id="WP_125017513.1">
    <property type="nucleotide sequence ID" value="NZ_QWEZ01000002.1"/>
</dbReference>
<keyword evidence="8 11" id="KW-0784">Thiamine biosynthesis</keyword>
<sequence>MKFIVKLFPEITIKSKPVRTQFVKKLRRNIRTLLRVIDPELEVEGGWDRVEVVPSTEDPQLCAQLVERLMNTPGIAHILEVSQHRFETLHDLFEITRAEVGESLAGKTFCVRASRSGEHEFTSHEAERYIGGGLNQHTDALGVRLKDPDTTVRLEIRNKTLSIVRRRYEGLGGFPLGTQDPVLSLISGGFDSTVSSFLMTKRGVNTHFCFFNLGGKAHEVGVKEVAYYLWSKFGASHRVMFVSVPFEEVVAEILTRVDNSQMGVVLKRMMLRAASQIAEEMEIGALVTGEAIAQVSSQTLPNLAVIDAVTDTLVLRPLIAMDKQDIINISRRIGTEEFASHMPEYCGVISVNPTTRARKHRVEREEERFDMAVLERAIKGRQAMPINHILGQLEAQERAAETAEVASGEVVIDIRHPTEQEIKPLELEGVEVIEVPFYALHSRFAELDPGRQYLLFCEKGVMSQLHAMHLRDEGFSNVRVYRPSV</sequence>
<dbReference type="PANTHER" id="PTHR43209:SF1">
    <property type="entry name" value="TRNA SULFURTRANSFERASE"/>
    <property type="match status" value="1"/>
</dbReference>
<dbReference type="InterPro" id="IPR026340">
    <property type="entry name" value="THII_Thiazole_biosynth_dom"/>
</dbReference>
<evidence type="ECO:0000256" key="1">
    <source>
        <dbReference type="ARBA" id="ARBA00004496"/>
    </source>
</evidence>
<dbReference type="Pfam" id="PF02926">
    <property type="entry name" value="THUMP"/>
    <property type="match status" value="1"/>
</dbReference>
<evidence type="ECO:0000256" key="5">
    <source>
        <dbReference type="ARBA" id="ARBA00022741"/>
    </source>
</evidence>
<dbReference type="GO" id="GO:0009229">
    <property type="term" value="P:thiamine diphosphate biosynthetic process"/>
    <property type="evidence" value="ECO:0007669"/>
    <property type="project" value="UniProtKB-UniRule"/>
</dbReference>
<dbReference type="InterPro" id="IPR036873">
    <property type="entry name" value="Rhodanese-like_dom_sf"/>
</dbReference>
<feature type="binding site" evidence="11">
    <location>
        <position position="289"/>
    </location>
    <ligand>
        <name>ATP</name>
        <dbReference type="ChEBI" id="CHEBI:30616"/>
    </ligand>
</feature>
<dbReference type="InterPro" id="IPR054173">
    <property type="entry name" value="ThiI_fer"/>
</dbReference>
<comment type="pathway">
    <text evidence="11">Cofactor biosynthesis; thiamine diphosphate biosynthesis.</text>
</comment>
<dbReference type="PROSITE" id="PS51165">
    <property type="entry name" value="THUMP"/>
    <property type="match status" value="1"/>
</dbReference>
<dbReference type="GO" id="GO:0052837">
    <property type="term" value="P:thiazole biosynthetic process"/>
    <property type="evidence" value="ECO:0007669"/>
    <property type="project" value="InterPro"/>
</dbReference>
<comment type="function">
    <text evidence="11">Catalyzes the ATP-dependent transfer of a sulfur to tRNA to produce 4-thiouridine in position 8 of tRNAs, which functions as a near-UV photosensor. Also catalyzes the transfer of sulfur to the sulfur carrier protein ThiS, forming ThiS-thiocarboxylate. This is a step in the synthesis of thiazole, in the thiamine biosynthesis pathway. The sulfur is donated as persulfide by IscS.</text>
</comment>
<feature type="binding site" evidence="11">
    <location>
        <position position="298"/>
    </location>
    <ligand>
        <name>ATP</name>
        <dbReference type="ChEBI" id="CHEBI:30616"/>
    </ligand>
</feature>
<evidence type="ECO:0000313" key="14">
    <source>
        <dbReference type="EMBL" id="RRJ83128.1"/>
    </source>
</evidence>
<feature type="domain" description="Rhodanese" evidence="12">
    <location>
        <begin position="405"/>
        <end position="481"/>
    </location>
</feature>
<dbReference type="CDD" id="cd11716">
    <property type="entry name" value="THUMP_ThiI"/>
    <property type="match status" value="1"/>
</dbReference>
<evidence type="ECO:0000313" key="15">
    <source>
        <dbReference type="Proteomes" id="UP000280792"/>
    </source>
</evidence>
<evidence type="ECO:0000259" key="12">
    <source>
        <dbReference type="PROSITE" id="PS50206"/>
    </source>
</evidence>
<name>A0A3P3VML4_9GAMM</name>
<feature type="active site" description="Cysteine persulfide intermediate" evidence="11">
    <location>
        <position position="457"/>
    </location>
</feature>
<evidence type="ECO:0000259" key="13">
    <source>
        <dbReference type="PROSITE" id="PS51165"/>
    </source>
</evidence>
<dbReference type="GO" id="GO:0004810">
    <property type="term" value="F:CCA tRNA nucleotidyltransferase activity"/>
    <property type="evidence" value="ECO:0007669"/>
    <property type="project" value="InterPro"/>
</dbReference>
<dbReference type="InterPro" id="IPR004114">
    <property type="entry name" value="THUMP_dom"/>
</dbReference>
<dbReference type="InterPro" id="IPR014729">
    <property type="entry name" value="Rossmann-like_a/b/a_fold"/>
</dbReference>
<evidence type="ECO:0000256" key="6">
    <source>
        <dbReference type="ARBA" id="ARBA00022840"/>
    </source>
</evidence>
<dbReference type="PANTHER" id="PTHR43209">
    <property type="entry name" value="TRNA SULFURTRANSFERASE"/>
    <property type="match status" value="1"/>
</dbReference>
<keyword evidence="3 11" id="KW-0820">tRNA-binding</keyword>
<comment type="caution">
    <text evidence="11">Lacks conserved residue(s) required for the propagation of feature annotation.</text>
</comment>
<evidence type="ECO:0000256" key="8">
    <source>
        <dbReference type="ARBA" id="ARBA00022977"/>
    </source>
</evidence>
<dbReference type="SUPFAM" id="SSF52821">
    <property type="entry name" value="Rhodanese/Cell cycle control phosphatase"/>
    <property type="match status" value="1"/>
</dbReference>
<dbReference type="GO" id="GO:0009228">
    <property type="term" value="P:thiamine biosynthetic process"/>
    <property type="evidence" value="ECO:0007669"/>
    <property type="project" value="UniProtKB-KW"/>
</dbReference>
<dbReference type="GO" id="GO:0005829">
    <property type="term" value="C:cytosol"/>
    <property type="evidence" value="ECO:0007669"/>
    <property type="project" value="TreeGrafter"/>
</dbReference>
<evidence type="ECO:0000256" key="7">
    <source>
        <dbReference type="ARBA" id="ARBA00022884"/>
    </source>
</evidence>
<dbReference type="GO" id="GO:0005524">
    <property type="term" value="F:ATP binding"/>
    <property type="evidence" value="ECO:0007669"/>
    <property type="project" value="UniProtKB-UniRule"/>
</dbReference>
<keyword evidence="4 11" id="KW-0808">Transferase</keyword>
<dbReference type="PROSITE" id="PS50206">
    <property type="entry name" value="RHODANESE_3"/>
    <property type="match status" value="1"/>
</dbReference>
<comment type="caution">
    <text evidence="14">The sequence shown here is derived from an EMBL/GenBank/DDBJ whole genome shotgun (WGS) entry which is preliminary data.</text>
</comment>
<dbReference type="NCBIfam" id="TIGR00342">
    <property type="entry name" value="tRNA uracil 4-sulfurtransferase ThiI"/>
    <property type="match status" value="1"/>
</dbReference>
<proteinExistence type="inferred from homology"/>
<keyword evidence="2 11" id="KW-0963">Cytoplasm</keyword>
<keyword evidence="9" id="KW-1015">Disulfide bond</keyword>
<protein>
    <recommendedName>
        <fullName evidence="11">tRNA sulfurtransferase</fullName>
        <ecNumber evidence="11">2.8.1.4</ecNumber>
    </recommendedName>
    <alternativeName>
        <fullName evidence="11">Sulfur carrier protein ThiS sulfurtransferase</fullName>
    </alternativeName>
    <alternativeName>
        <fullName evidence="11">Thiamine biosynthesis protein ThiI</fullName>
    </alternativeName>
    <alternativeName>
        <fullName evidence="11">tRNA 4-thiouridine synthase</fullName>
    </alternativeName>
</protein>
<dbReference type="HAMAP" id="MF_00021">
    <property type="entry name" value="ThiI"/>
    <property type="match status" value="1"/>
</dbReference>